<dbReference type="GO" id="GO:0046983">
    <property type="term" value="F:protein dimerization activity"/>
    <property type="evidence" value="ECO:0007669"/>
    <property type="project" value="InterPro"/>
</dbReference>
<feature type="region of interest" description="Disordered" evidence="6">
    <location>
        <begin position="296"/>
        <end position="315"/>
    </location>
</feature>
<evidence type="ECO:0000313" key="9">
    <source>
        <dbReference type="EnsemblMetazoa" id="AAEL024699-PA"/>
    </source>
</evidence>
<keyword evidence="3" id="KW-0863">Zinc-finger</keyword>
<dbReference type="PANTHER" id="PTHR46481:SF10">
    <property type="entry name" value="ZINC FINGER BED DOMAIN-CONTAINING PROTEIN 39"/>
    <property type="match status" value="1"/>
</dbReference>
<dbReference type="InParanoid" id="A0A6I8U2U2"/>
<sequence length="444" mass="51425">MVEVKQSQTAAFLKTKILDTLAEYNVPIENIFSVTVDNGANMVAAVKKLRQELEQALLEKLDDGNEDFEKTTDEHEPERDISAELCVEFQERINLVRCAVHTLQLSILDVVNKSHESVKGLTELARKSKNMKYQTNFDHHNATHPQIWCQTRWGGIFEMVEAFKTQRTFFEQLAAQFPELDLTNHWKFIDDYYEAFKPLYICTKRMQAEHVSLPDFYMLWLRAISEVRKVTGNQFVPGLLTSLNTRLTTLRGSRAFKMALFLDPRFNYRGSKFFSPEEKMEIMGYINETWQRIRQLQSPASTSSTRNESLSESERNDDFDEYLTEMYGGSVNTDGEPSETKFLQQLQSLDLEPRQNSNYNVWDHWLRRKTTHPELYAVAMVVLSTPSNQVSVERAFSVLGLVLSNLRTKLAEDTLTNILLVKLNKALFPQAIATAYNWKEVERN</sequence>
<keyword evidence="10" id="KW-1185">Reference proteome</keyword>
<protein>
    <recommendedName>
        <fullName evidence="7">HAT C-terminal dimerisation domain-containing protein</fullName>
    </recommendedName>
</protein>
<keyword evidence="5" id="KW-0539">Nucleus</keyword>
<evidence type="ECO:0000259" key="7">
    <source>
        <dbReference type="Pfam" id="PF05699"/>
    </source>
</evidence>
<dbReference type="Proteomes" id="UP000008820">
    <property type="component" value="Chromosome 1"/>
</dbReference>
<dbReference type="EnsemblMetazoa" id="AAEL024699-RA">
    <property type="protein sequence ID" value="AAEL024699-PA"/>
    <property type="gene ID" value="AAEL024699"/>
</dbReference>
<dbReference type="InterPro" id="IPR052035">
    <property type="entry name" value="ZnF_BED_domain_contain"/>
</dbReference>
<feature type="domain" description="HAT C-terminal dimerisation" evidence="7">
    <location>
        <begin position="345"/>
        <end position="422"/>
    </location>
</feature>
<evidence type="ECO:0000313" key="10">
    <source>
        <dbReference type="Proteomes" id="UP000008820"/>
    </source>
</evidence>
<dbReference type="OrthoDB" id="7762981at2759"/>
<evidence type="ECO:0000256" key="5">
    <source>
        <dbReference type="ARBA" id="ARBA00023242"/>
    </source>
</evidence>
<evidence type="ECO:0000313" key="8">
    <source>
        <dbReference type="EnsemblMetazoa" id="AAEL024167-PA"/>
    </source>
</evidence>
<dbReference type="GO" id="GO:0005634">
    <property type="term" value="C:nucleus"/>
    <property type="evidence" value="ECO:0007669"/>
    <property type="project" value="UniProtKB-SubCell"/>
</dbReference>
<dbReference type="SUPFAM" id="SSF53098">
    <property type="entry name" value="Ribonuclease H-like"/>
    <property type="match status" value="1"/>
</dbReference>
<comment type="subcellular location">
    <subcellularLocation>
        <location evidence="1">Nucleus</location>
    </subcellularLocation>
</comment>
<dbReference type="AlphaFoldDB" id="A0A6I8U2U2"/>
<gene>
    <name evidence="9" type="primary">110677168</name>
    <name evidence="8" type="synonym">110676836</name>
</gene>
<name>A0A6I8U2U2_AEDAE</name>
<evidence type="ECO:0000256" key="2">
    <source>
        <dbReference type="ARBA" id="ARBA00022723"/>
    </source>
</evidence>
<keyword evidence="4" id="KW-0862">Zinc</keyword>
<dbReference type="Proteomes" id="UP000008820">
    <property type="component" value="Chromosome 2"/>
</dbReference>
<proteinExistence type="predicted"/>
<evidence type="ECO:0000256" key="4">
    <source>
        <dbReference type="ARBA" id="ARBA00022833"/>
    </source>
</evidence>
<organism evidence="9 10">
    <name type="scientific">Aedes aegypti</name>
    <name type="common">Yellowfever mosquito</name>
    <name type="synonym">Culex aegypti</name>
    <dbReference type="NCBI Taxonomy" id="7159"/>
    <lineage>
        <taxon>Eukaryota</taxon>
        <taxon>Metazoa</taxon>
        <taxon>Ecdysozoa</taxon>
        <taxon>Arthropoda</taxon>
        <taxon>Hexapoda</taxon>
        <taxon>Insecta</taxon>
        <taxon>Pterygota</taxon>
        <taxon>Neoptera</taxon>
        <taxon>Endopterygota</taxon>
        <taxon>Diptera</taxon>
        <taxon>Nematocera</taxon>
        <taxon>Culicoidea</taxon>
        <taxon>Culicidae</taxon>
        <taxon>Culicinae</taxon>
        <taxon>Aedini</taxon>
        <taxon>Aedes</taxon>
        <taxon>Stegomyia</taxon>
    </lineage>
</organism>
<dbReference type="Pfam" id="PF05699">
    <property type="entry name" value="Dimer_Tnp_hAT"/>
    <property type="match status" value="1"/>
</dbReference>
<evidence type="ECO:0000256" key="1">
    <source>
        <dbReference type="ARBA" id="ARBA00004123"/>
    </source>
</evidence>
<dbReference type="EnsemblMetazoa" id="AAEL024167-RA">
    <property type="protein sequence ID" value="AAEL024167-PA"/>
    <property type="gene ID" value="AAEL024167"/>
</dbReference>
<dbReference type="PANTHER" id="PTHR46481">
    <property type="entry name" value="ZINC FINGER BED DOMAIN-CONTAINING PROTEIN 4"/>
    <property type="match status" value="1"/>
</dbReference>
<dbReference type="GO" id="GO:0008270">
    <property type="term" value="F:zinc ion binding"/>
    <property type="evidence" value="ECO:0007669"/>
    <property type="project" value="UniProtKB-KW"/>
</dbReference>
<keyword evidence="2" id="KW-0479">Metal-binding</keyword>
<reference evidence="9 10" key="1">
    <citation type="submission" date="2017-06" db="EMBL/GenBank/DDBJ databases">
        <title>Aedes aegypti genome working group (AGWG) sequencing and assembly.</title>
        <authorList>
            <consortium name="Aedes aegypti Genome Working Group (AGWG)"/>
            <person name="Matthews B.J."/>
        </authorList>
    </citation>
    <scope>NUCLEOTIDE SEQUENCE [LARGE SCALE GENOMIC DNA]</scope>
    <source>
        <strain evidence="9 10">LVP_AGWG</strain>
    </source>
</reference>
<dbReference type="InterPro" id="IPR008906">
    <property type="entry name" value="HATC_C_dom"/>
</dbReference>
<evidence type="ECO:0000256" key="6">
    <source>
        <dbReference type="SAM" id="MobiDB-lite"/>
    </source>
</evidence>
<feature type="compositionally biased region" description="Polar residues" evidence="6">
    <location>
        <begin position="296"/>
        <end position="310"/>
    </location>
</feature>
<evidence type="ECO:0000256" key="3">
    <source>
        <dbReference type="ARBA" id="ARBA00022771"/>
    </source>
</evidence>
<accession>A0A6I8U2U2</accession>
<dbReference type="InterPro" id="IPR012337">
    <property type="entry name" value="RNaseH-like_sf"/>
</dbReference>
<reference evidence="9" key="2">
    <citation type="submission" date="2020-05" db="UniProtKB">
        <authorList>
            <consortium name="EnsemblMetazoa"/>
        </authorList>
    </citation>
    <scope>IDENTIFICATION</scope>
    <source>
        <strain evidence="9">LVP_AGWG</strain>
    </source>
</reference>